<evidence type="ECO:0000313" key="2">
    <source>
        <dbReference type="Proteomes" id="UP001500683"/>
    </source>
</evidence>
<evidence type="ECO:0008006" key="3">
    <source>
        <dbReference type="Google" id="ProtNLM"/>
    </source>
</evidence>
<organism evidence="1 2">
    <name type="scientific">Actinomadura miaoliensis</name>
    <dbReference type="NCBI Taxonomy" id="430685"/>
    <lineage>
        <taxon>Bacteria</taxon>
        <taxon>Bacillati</taxon>
        <taxon>Actinomycetota</taxon>
        <taxon>Actinomycetes</taxon>
        <taxon>Streptosporangiales</taxon>
        <taxon>Thermomonosporaceae</taxon>
        <taxon>Actinomadura</taxon>
    </lineage>
</organism>
<dbReference type="RefSeq" id="WP_344941736.1">
    <property type="nucleotide sequence ID" value="NZ_BAAAZG010000002.1"/>
</dbReference>
<comment type="caution">
    <text evidence="1">The sequence shown here is derived from an EMBL/GenBank/DDBJ whole genome shotgun (WGS) entry which is preliminary data.</text>
</comment>
<gene>
    <name evidence="1" type="ORF">GCM10022214_11440</name>
</gene>
<name>A0ABP7V657_9ACTN</name>
<dbReference type="Proteomes" id="UP001500683">
    <property type="component" value="Unassembled WGS sequence"/>
</dbReference>
<proteinExistence type="predicted"/>
<sequence>MLEVCGLRQEHGQGIVRAVNGVERLVAHGMFADGTRRLAHVIGLEG</sequence>
<dbReference type="EMBL" id="BAAAZG010000002">
    <property type="protein sequence ID" value="GAA4060421.1"/>
    <property type="molecule type" value="Genomic_DNA"/>
</dbReference>
<accession>A0ABP7V657</accession>
<evidence type="ECO:0000313" key="1">
    <source>
        <dbReference type="EMBL" id="GAA4060421.1"/>
    </source>
</evidence>
<keyword evidence="2" id="KW-1185">Reference proteome</keyword>
<protein>
    <recommendedName>
        <fullName evidence="3">Transposase</fullName>
    </recommendedName>
</protein>
<reference evidence="2" key="1">
    <citation type="journal article" date="2019" name="Int. J. Syst. Evol. Microbiol.">
        <title>The Global Catalogue of Microorganisms (GCM) 10K type strain sequencing project: providing services to taxonomists for standard genome sequencing and annotation.</title>
        <authorList>
            <consortium name="The Broad Institute Genomics Platform"/>
            <consortium name="The Broad Institute Genome Sequencing Center for Infectious Disease"/>
            <person name="Wu L."/>
            <person name="Ma J."/>
        </authorList>
    </citation>
    <scope>NUCLEOTIDE SEQUENCE [LARGE SCALE GENOMIC DNA]</scope>
    <source>
        <strain evidence="2">JCM 16702</strain>
    </source>
</reference>